<gene>
    <name evidence="1" type="ORF">CJOHNSTONI_LOCUS1845</name>
</gene>
<reference evidence="1" key="1">
    <citation type="submission" date="2021-09" db="EMBL/GenBank/DDBJ databases">
        <authorList>
            <consortium name="Pathogen Informatics"/>
        </authorList>
    </citation>
    <scope>NUCLEOTIDE SEQUENCE</scope>
</reference>
<dbReference type="EMBL" id="CAKAEH010000600">
    <property type="protein sequence ID" value="CAG9531444.1"/>
    <property type="molecule type" value="Genomic_DNA"/>
</dbReference>
<dbReference type="OrthoDB" id="5848443at2759"/>
<name>A0A8J2LYM9_9BILA</name>
<organism evidence="1 2">
    <name type="scientific">Cercopithifilaria johnstoni</name>
    <dbReference type="NCBI Taxonomy" id="2874296"/>
    <lineage>
        <taxon>Eukaryota</taxon>
        <taxon>Metazoa</taxon>
        <taxon>Ecdysozoa</taxon>
        <taxon>Nematoda</taxon>
        <taxon>Chromadorea</taxon>
        <taxon>Rhabditida</taxon>
        <taxon>Spirurina</taxon>
        <taxon>Spiruromorpha</taxon>
        <taxon>Filarioidea</taxon>
        <taxon>Onchocercidae</taxon>
        <taxon>Cercopithifilaria</taxon>
    </lineage>
</organism>
<evidence type="ECO:0000313" key="2">
    <source>
        <dbReference type="Proteomes" id="UP000746747"/>
    </source>
</evidence>
<accession>A0A8J2LYM9</accession>
<protein>
    <submittedName>
        <fullName evidence="1">Uncharacterized protein</fullName>
    </submittedName>
</protein>
<sequence>MAYGGLLSKKGHVTDEVSTSFTNQFRQRFAVFSEADRDIIGDEQTWDWSKEQIRKRLLLIVPRNELKWQQCNDDLCNTLLDASKTVLKNILEEALKMKRSHLVNSIGICHMFGARKRR</sequence>
<dbReference type="AlphaFoldDB" id="A0A8J2LYM9"/>
<comment type="caution">
    <text evidence="1">The sequence shown here is derived from an EMBL/GenBank/DDBJ whole genome shotgun (WGS) entry which is preliminary data.</text>
</comment>
<evidence type="ECO:0000313" key="1">
    <source>
        <dbReference type="EMBL" id="CAG9531444.1"/>
    </source>
</evidence>
<dbReference type="Proteomes" id="UP000746747">
    <property type="component" value="Unassembled WGS sequence"/>
</dbReference>
<proteinExistence type="predicted"/>
<keyword evidence="2" id="KW-1185">Reference proteome</keyword>